<proteinExistence type="predicted"/>
<protein>
    <recommendedName>
        <fullName evidence="3">DDE-1 domain-containing protein</fullName>
    </recommendedName>
</protein>
<organism evidence="1 2">
    <name type="scientific">Phytophthora aleatoria</name>
    <dbReference type="NCBI Taxonomy" id="2496075"/>
    <lineage>
        <taxon>Eukaryota</taxon>
        <taxon>Sar</taxon>
        <taxon>Stramenopiles</taxon>
        <taxon>Oomycota</taxon>
        <taxon>Peronosporomycetes</taxon>
        <taxon>Peronosporales</taxon>
        <taxon>Peronosporaceae</taxon>
        <taxon>Phytophthora</taxon>
    </lineage>
</organism>
<dbReference type="AlphaFoldDB" id="A0A8J5IE12"/>
<evidence type="ECO:0008006" key="3">
    <source>
        <dbReference type="Google" id="ProtNLM"/>
    </source>
</evidence>
<evidence type="ECO:0000313" key="2">
    <source>
        <dbReference type="Proteomes" id="UP000709295"/>
    </source>
</evidence>
<name>A0A8J5IE12_9STRA</name>
<comment type="caution">
    <text evidence="1">The sequence shown here is derived from an EMBL/GenBank/DDBJ whole genome shotgun (WGS) entry which is preliminary data.</text>
</comment>
<evidence type="ECO:0000313" key="1">
    <source>
        <dbReference type="EMBL" id="KAG6943978.1"/>
    </source>
</evidence>
<sequence>MPSPPPKKEYVRLTLGQKAMLCKMASMRGFNSIKAMRWAKLAWDNVKPESIRNCWSHSGIVERPSSKMAMRRILSY</sequence>
<keyword evidence="2" id="KW-1185">Reference proteome</keyword>
<accession>A0A8J5IE12</accession>
<reference evidence="1" key="1">
    <citation type="submission" date="2021-01" db="EMBL/GenBank/DDBJ databases">
        <title>Phytophthora aleatoria, a newly-described species from Pinus radiata is distinct from Phytophthora cactorum isolates based on comparative genomics.</title>
        <authorList>
            <person name="Mcdougal R."/>
            <person name="Panda P."/>
            <person name="Williams N."/>
            <person name="Studholme D.J."/>
        </authorList>
    </citation>
    <scope>NUCLEOTIDE SEQUENCE</scope>
    <source>
        <strain evidence="1">NZFS 4037</strain>
    </source>
</reference>
<dbReference type="Proteomes" id="UP000709295">
    <property type="component" value="Unassembled WGS sequence"/>
</dbReference>
<dbReference type="EMBL" id="JAENGY010002517">
    <property type="protein sequence ID" value="KAG6943978.1"/>
    <property type="molecule type" value="Genomic_DNA"/>
</dbReference>
<gene>
    <name evidence="1" type="ORF">JG688_00017337</name>
</gene>